<keyword evidence="3" id="KW-1003">Cell membrane</keyword>
<accession>A0ABQ1P065</accession>
<evidence type="ECO:0000256" key="5">
    <source>
        <dbReference type="ARBA" id="ARBA00022989"/>
    </source>
</evidence>
<evidence type="ECO:0000256" key="3">
    <source>
        <dbReference type="ARBA" id="ARBA00022475"/>
    </source>
</evidence>
<evidence type="ECO:0000256" key="7">
    <source>
        <dbReference type="SAM" id="Phobius"/>
    </source>
</evidence>
<proteinExistence type="inferred from homology"/>
<evidence type="ECO:0000256" key="4">
    <source>
        <dbReference type="ARBA" id="ARBA00022692"/>
    </source>
</evidence>
<feature type="transmembrane region" description="Helical" evidence="7">
    <location>
        <begin position="112"/>
        <end position="139"/>
    </location>
</feature>
<dbReference type="PANTHER" id="PTHR30086:SF14">
    <property type="entry name" value="HOMOSERINE_HOMOSERINE LACTONE EFFLUX PROTEIN"/>
    <property type="match status" value="1"/>
</dbReference>
<feature type="transmembrane region" description="Helical" evidence="7">
    <location>
        <begin position="145"/>
        <end position="165"/>
    </location>
</feature>
<keyword evidence="8" id="KW-0282">Flagellum</keyword>
<dbReference type="InterPro" id="IPR001123">
    <property type="entry name" value="LeuE-type"/>
</dbReference>
<keyword evidence="8" id="KW-0969">Cilium</keyword>
<dbReference type="PANTHER" id="PTHR30086">
    <property type="entry name" value="ARGININE EXPORTER PROTEIN ARGO"/>
    <property type="match status" value="1"/>
</dbReference>
<feature type="transmembrane region" description="Helical" evidence="7">
    <location>
        <begin position="6"/>
        <end position="28"/>
    </location>
</feature>
<evidence type="ECO:0000256" key="1">
    <source>
        <dbReference type="ARBA" id="ARBA00004651"/>
    </source>
</evidence>
<sequence length="209" mass="21996">MTLSTWLIYVTAVVVLTVTPGPSVLMCVSTSVNHGARKALIASLGSTTAIVGIMALSALGLGAALAASEVLFTALKWLGAAYLAYLGISSILSSTRDIDVSGAAVVSTRKRLFAQGLLVGASNPKALLFFGALFPQFIIPSEPHAPQFLLLGVTFIFFELMWLTIYALSASRAKHWLQQPLRAKLFNRITGVVYLAAAGLLAGSKRASA</sequence>
<reference evidence="9" key="1">
    <citation type="journal article" date="2019" name="Int. J. Syst. Evol. Microbiol.">
        <title>The Global Catalogue of Microorganisms (GCM) 10K type strain sequencing project: providing services to taxonomists for standard genome sequencing and annotation.</title>
        <authorList>
            <consortium name="The Broad Institute Genomics Platform"/>
            <consortium name="The Broad Institute Genome Sequencing Center for Infectious Disease"/>
            <person name="Wu L."/>
            <person name="Ma J."/>
        </authorList>
    </citation>
    <scope>NUCLEOTIDE SEQUENCE [LARGE SCALE GENOMIC DNA]</scope>
    <source>
        <strain evidence="9">CGMCC 1.12482</strain>
    </source>
</reference>
<comment type="subcellular location">
    <subcellularLocation>
        <location evidence="1">Cell membrane</location>
        <topology evidence="1">Multi-pass membrane protein</topology>
    </subcellularLocation>
</comment>
<dbReference type="Proteomes" id="UP000638188">
    <property type="component" value="Unassembled WGS sequence"/>
</dbReference>
<organism evidence="8 9">
    <name type="scientific">Halopseudomonas salina</name>
    <dbReference type="NCBI Taxonomy" id="1323744"/>
    <lineage>
        <taxon>Bacteria</taxon>
        <taxon>Pseudomonadati</taxon>
        <taxon>Pseudomonadota</taxon>
        <taxon>Gammaproteobacteria</taxon>
        <taxon>Pseudomonadales</taxon>
        <taxon>Pseudomonadaceae</taxon>
        <taxon>Halopseudomonas</taxon>
    </lineage>
</organism>
<keyword evidence="9" id="KW-1185">Reference proteome</keyword>
<protein>
    <submittedName>
        <fullName evidence="8">Flagellar biosynthesis protein FlgM</fullName>
    </submittedName>
</protein>
<evidence type="ECO:0000256" key="2">
    <source>
        <dbReference type="ARBA" id="ARBA00007928"/>
    </source>
</evidence>
<comment type="caution">
    <text evidence="8">The sequence shown here is derived from an EMBL/GenBank/DDBJ whole genome shotgun (WGS) entry which is preliminary data.</text>
</comment>
<dbReference type="Pfam" id="PF01810">
    <property type="entry name" value="LysE"/>
    <property type="match status" value="1"/>
</dbReference>
<keyword evidence="6 7" id="KW-0472">Membrane</keyword>
<dbReference type="RefSeq" id="WP_150277865.1">
    <property type="nucleotide sequence ID" value="NZ_BMFF01000001.1"/>
</dbReference>
<dbReference type="PIRSF" id="PIRSF006324">
    <property type="entry name" value="LeuE"/>
    <property type="match status" value="1"/>
</dbReference>
<dbReference type="EMBL" id="BMFF01000001">
    <property type="protein sequence ID" value="GGC84254.1"/>
    <property type="molecule type" value="Genomic_DNA"/>
</dbReference>
<keyword evidence="4 7" id="KW-0812">Transmembrane</keyword>
<evidence type="ECO:0000313" key="9">
    <source>
        <dbReference type="Proteomes" id="UP000638188"/>
    </source>
</evidence>
<feature type="transmembrane region" description="Helical" evidence="7">
    <location>
        <begin position="74"/>
        <end position="92"/>
    </location>
</feature>
<name>A0ABQ1P065_9GAMM</name>
<feature type="transmembrane region" description="Helical" evidence="7">
    <location>
        <begin position="185"/>
        <end position="203"/>
    </location>
</feature>
<feature type="transmembrane region" description="Helical" evidence="7">
    <location>
        <begin position="40"/>
        <end position="68"/>
    </location>
</feature>
<evidence type="ECO:0000313" key="8">
    <source>
        <dbReference type="EMBL" id="GGC84254.1"/>
    </source>
</evidence>
<evidence type="ECO:0000256" key="6">
    <source>
        <dbReference type="ARBA" id="ARBA00023136"/>
    </source>
</evidence>
<keyword evidence="5 7" id="KW-1133">Transmembrane helix</keyword>
<keyword evidence="8" id="KW-0966">Cell projection</keyword>
<comment type="similarity">
    <text evidence="2">Belongs to the Rht family.</text>
</comment>
<gene>
    <name evidence="8" type="ORF">GCM10007418_00100</name>
</gene>